<name>A0A835Z160_9STRA</name>
<accession>A0A835Z160</accession>
<evidence type="ECO:0000313" key="1">
    <source>
        <dbReference type="EMBL" id="KAG5183757.1"/>
    </source>
</evidence>
<proteinExistence type="predicted"/>
<sequence length="307" mass="33062">MPAVPRDQFKSLLPDIGVCLASTFGCGAKDASVCVDSGGGIATAAVGVSIESRLAVTDNNFVGLVGYPDQEVPNCFLFEMQNLQLQNASAVPAPGATLEVAFAVFFDAAEALVPDDLFWGRAADIKLYIPKALVAPAATAPFAYVGGATGTDIPPEVPLTVLYFSESRLRTVDGHGSITYAASATAGPLKTATGFKAPWAPNNAILIFQLFLDKFYYVSYNEQPAVTWISMATSECMPVRESNIGNTNDALRRTQQAAISHSAIHTVCLPRQQHLQLCCRQTMLQRRHSNDIGRQLKKRCTIFKTLQ</sequence>
<protein>
    <submittedName>
        <fullName evidence="1">Uncharacterized protein</fullName>
    </submittedName>
</protein>
<gene>
    <name evidence="1" type="ORF">JKP88DRAFT_245100</name>
</gene>
<dbReference type="PROSITE" id="PS51257">
    <property type="entry name" value="PROKAR_LIPOPROTEIN"/>
    <property type="match status" value="1"/>
</dbReference>
<keyword evidence="2" id="KW-1185">Reference proteome</keyword>
<dbReference type="AlphaFoldDB" id="A0A835Z160"/>
<reference evidence="1" key="1">
    <citation type="submission" date="2021-02" db="EMBL/GenBank/DDBJ databases">
        <title>First Annotated Genome of the Yellow-green Alga Tribonema minus.</title>
        <authorList>
            <person name="Mahan K.M."/>
        </authorList>
    </citation>
    <scope>NUCLEOTIDE SEQUENCE</scope>
    <source>
        <strain evidence="1">UTEX B ZZ1240</strain>
    </source>
</reference>
<organism evidence="1 2">
    <name type="scientific">Tribonema minus</name>
    <dbReference type="NCBI Taxonomy" id="303371"/>
    <lineage>
        <taxon>Eukaryota</taxon>
        <taxon>Sar</taxon>
        <taxon>Stramenopiles</taxon>
        <taxon>Ochrophyta</taxon>
        <taxon>PX clade</taxon>
        <taxon>Xanthophyceae</taxon>
        <taxon>Tribonematales</taxon>
        <taxon>Tribonemataceae</taxon>
        <taxon>Tribonema</taxon>
    </lineage>
</organism>
<evidence type="ECO:0000313" key="2">
    <source>
        <dbReference type="Proteomes" id="UP000664859"/>
    </source>
</evidence>
<comment type="caution">
    <text evidence="1">The sequence shown here is derived from an EMBL/GenBank/DDBJ whole genome shotgun (WGS) entry which is preliminary data.</text>
</comment>
<dbReference type="Proteomes" id="UP000664859">
    <property type="component" value="Unassembled WGS sequence"/>
</dbReference>
<dbReference type="EMBL" id="JAFCMP010000190">
    <property type="protein sequence ID" value="KAG5183757.1"/>
    <property type="molecule type" value="Genomic_DNA"/>
</dbReference>